<dbReference type="Proteomes" id="UP001589733">
    <property type="component" value="Unassembled WGS sequence"/>
</dbReference>
<evidence type="ECO:0000313" key="6">
    <source>
        <dbReference type="EMBL" id="MFB9993216.1"/>
    </source>
</evidence>
<dbReference type="EC" id="2.4.-.-" evidence="6"/>
<feature type="compositionally biased region" description="Polar residues" evidence="4">
    <location>
        <begin position="11"/>
        <end position="21"/>
    </location>
</feature>
<dbReference type="GO" id="GO:0016757">
    <property type="term" value="F:glycosyltransferase activity"/>
    <property type="evidence" value="ECO:0007669"/>
    <property type="project" value="UniProtKB-KW"/>
</dbReference>
<evidence type="ECO:0000259" key="5">
    <source>
        <dbReference type="Pfam" id="PF00535"/>
    </source>
</evidence>
<dbReference type="InterPro" id="IPR029044">
    <property type="entry name" value="Nucleotide-diphossugar_trans"/>
</dbReference>
<evidence type="ECO:0000256" key="2">
    <source>
        <dbReference type="ARBA" id="ARBA00022676"/>
    </source>
</evidence>
<reference evidence="6 7" key="1">
    <citation type="submission" date="2024-09" db="EMBL/GenBank/DDBJ databases">
        <authorList>
            <person name="Sun Q."/>
            <person name="Mori K."/>
        </authorList>
    </citation>
    <scope>NUCLEOTIDE SEQUENCE [LARGE SCALE GENOMIC DNA]</scope>
    <source>
        <strain evidence="6 7">JCM 13503</strain>
    </source>
</reference>
<feature type="domain" description="Glycosyltransferase 2-like" evidence="5">
    <location>
        <begin position="33"/>
        <end position="155"/>
    </location>
</feature>
<evidence type="ECO:0000256" key="1">
    <source>
        <dbReference type="ARBA" id="ARBA00006739"/>
    </source>
</evidence>
<dbReference type="PANTHER" id="PTHR43179">
    <property type="entry name" value="RHAMNOSYLTRANSFERASE WBBL"/>
    <property type="match status" value="1"/>
</dbReference>
<dbReference type="Gene3D" id="3.90.550.10">
    <property type="entry name" value="Spore Coat Polysaccharide Biosynthesis Protein SpsA, Chain A"/>
    <property type="match status" value="1"/>
</dbReference>
<protein>
    <submittedName>
        <fullName evidence="6">Glycosyltransferase</fullName>
        <ecNumber evidence="6">2.4.-.-</ecNumber>
    </submittedName>
</protein>
<dbReference type="RefSeq" id="WP_380011604.1">
    <property type="nucleotide sequence ID" value="NZ_JBHLYR010000045.1"/>
</dbReference>
<gene>
    <name evidence="6" type="ORF">ACFFLM_14685</name>
</gene>
<dbReference type="Pfam" id="PF00535">
    <property type="entry name" value="Glycos_transf_2"/>
    <property type="match status" value="1"/>
</dbReference>
<dbReference type="EMBL" id="JBHLYR010000045">
    <property type="protein sequence ID" value="MFB9993216.1"/>
    <property type="molecule type" value="Genomic_DNA"/>
</dbReference>
<comment type="caution">
    <text evidence="6">The sequence shown here is derived from an EMBL/GenBank/DDBJ whole genome shotgun (WGS) entry which is preliminary data.</text>
</comment>
<accession>A0ABV6B449</accession>
<comment type="similarity">
    <text evidence="1">Belongs to the glycosyltransferase 2 family.</text>
</comment>
<organism evidence="6 7">
    <name type="scientific">Deinococcus oregonensis</name>
    <dbReference type="NCBI Taxonomy" id="1805970"/>
    <lineage>
        <taxon>Bacteria</taxon>
        <taxon>Thermotogati</taxon>
        <taxon>Deinococcota</taxon>
        <taxon>Deinococci</taxon>
        <taxon>Deinococcales</taxon>
        <taxon>Deinococcaceae</taxon>
        <taxon>Deinococcus</taxon>
    </lineage>
</organism>
<sequence>MTHLPAPLPHSGSQAGLQATPQVAPDGSGTAAIVVTYNRKELLTRCLNLLLEQTAVLEHIYVIDNASTDGTPEAIPQDPRITHVRLERNLGGAYGFSYGVEEAMKADHRFLWLMDDDCLPEPEALAELLKHKGESEALCSAVLARDGRYDLTQRRNFDDVRLRESHVPVAAYAQESTPLDLFTFVSVLISTDAVRRAGLPVRDFFFMYDDTEYALRLRRLGVKALLVGSSRVWHHGSVSYPSPRAPYNPLKHYYNTRNQLIVYRQYGTSIPWYAIRLLVKTGGAFIRLAQHGELNRRSAALAAHALLDAVRGRAYVRPIRTK</sequence>
<proteinExistence type="inferred from homology"/>
<dbReference type="PANTHER" id="PTHR43179:SF12">
    <property type="entry name" value="GALACTOFURANOSYLTRANSFERASE GLFT2"/>
    <property type="match status" value="1"/>
</dbReference>
<dbReference type="InterPro" id="IPR001173">
    <property type="entry name" value="Glyco_trans_2-like"/>
</dbReference>
<feature type="region of interest" description="Disordered" evidence="4">
    <location>
        <begin position="1"/>
        <end position="25"/>
    </location>
</feature>
<evidence type="ECO:0000256" key="4">
    <source>
        <dbReference type="SAM" id="MobiDB-lite"/>
    </source>
</evidence>
<name>A0ABV6B449_9DEIO</name>
<keyword evidence="3 6" id="KW-0808">Transferase</keyword>
<evidence type="ECO:0000256" key="3">
    <source>
        <dbReference type="ARBA" id="ARBA00022679"/>
    </source>
</evidence>
<keyword evidence="7" id="KW-1185">Reference proteome</keyword>
<dbReference type="SUPFAM" id="SSF53448">
    <property type="entry name" value="Nucleotide-diphospho-sugar transferases"/>
    <property type="match status" value="1"/>
</dbReference>
<evidence type="ECO:0000313" key="7">
    <source>
        <dbReference type="Proteomes" id="UP001589733"/>
    </source>
</evidence>
<keyword evidence="2 6" id="KW-0328">Glycosyltransferase</keyword>